<dbReference type="EMBL" id="KL197774">
    <property type="protein sequence ID" value="KDQ49804.1"/>
    <property type="molecule type" value="Genomic_DNA"/>
</dbReference>
<keyword evidence="2" id="KW-1185">Reference proteome</keyword>
<dbReference type="AlphaFoldDB" id="A0A067P4U8"/>
<accession>A0A067P4U8</accession>
<name>A0A067P4U8_9AGAM</name>
<gene>
    <name evidence="1" type="ORF">JAAARDRAFT_200558</name>
</gene>
<dbReference type="HOGENOM" id="CLU_2886117_0_0_1"/>
<evidence type="ECO:0000313" key="2">
    <source>
        <dbReference type="Proteomes" id="UP000027265"/>
    </source>
</evidence>
<dbReference type="Proteomes" id="UP000027265">
    <property type="component" value="Unassembled WGS sequence"/>
</dbReference>
<evidence type="ECO:0000313" key="1">
    <source>
        <dbReference type="EMBL" id="KDQ49804.1"/>
    </source>
</evidence>
<organism evidence="1 2">
    <name type="scientific">Jaapia argillacea MUCL 33604</name>
    <dbReference type="NCBI Taxonomy" id="933084"/>
    <lineage>
        <taxon>Eukaryota</taxon>
        <taxon>Fungi</taxon>
        <taxon>Dikarya</taxon>
        <taxon>Basidiomycota</taxon>
        <taxon>Agaricomycotina</taxon>
        <taxon>Agaricomycetes</taxon>
        <taxon>Agaricomycetidae</taxon>
        <taxon>Jaapiales</taxon>
        <taxon>Jaapiaceae</taxon>
        <taxon>Jaapia</taxon>
    </lineage>
</organism>
<proteinExistence type="predicted"/>
<protein>
    <submittedName>
        <fullName evidence="1">Uncharacterized protein</fullName>
    </submittedName>
</protein>
<sequence>MSAVQTVMSSADLLPIILQHMDTAFTFDTNGYMPKDLADIRKQVMGLSVVCWLWYEVSQELLV</sequence>
<reference evidence="2" key="1">
    <citation type="journal article" date="2014" name="Proc. Natl. Acad. Sci. U.S.A.">
        <title>Extensive sampling of basidiomycete genomes demonstrates inadequacy of the white-rot/brown-rot paradigm for wood decay fungi.</title>
        <authorList>
            <person name="Riley R."/>
            <person name="Salamov A.A."/>
            <person name="Brown D.W."/>
            <person name="Nagy L.G."/>
            <person name="Floudas D."/>
            <person name="Held B.W."/>
            <person name="Levasseur A."/>
            <person name="Lombard V."/>
            <person name="Morin E."/>
            <person name="Otillar R."/>
            <person name="Lindquist E.A."/>
            <person name="Sun H."/>
            <person name="LaButti K.M."/>
            <person name="Schmutz J."/>
            <person name="Jabbour D."/>
            <person name="Luo H."/>
            <person name="Baker S.E."/>
            <person name="Pisabarro A.G."/>
            <person name="Walton J.D."/>
            <person name="Blanchette R.A."/>
            <person name="Henrissat B."/>
            <person name="Martin F."/>
            <person name="Cullen D."/>
            <person name="Hibbett D.S."/>
            <person name="Grigoriev I.V."/>
        </authorList>
    </citation>
    <scope>NUCLEOTIDE SEQUENCE [LARGE SCALE GENOMIC DNA]</scope>
    <source>
        <strain evidence="2">MUCL 33604</strain>
    </source>
</reference>
<dbReference type="InParanoid" id="A0A067P4U8"/>